<keyword evidence="2" id="KW-0472">Membrane</keyword>
<sequence length="121" mass="13831">MCTVQQAGRYWVGFLCIGMGRILISFFPLLLGMAGMRLLTSFWFFDLLNIDTMMGGMIQNIDSNVILNDFEGLSQRFLLHFLIFRPKYTLHALISPHHSSCSSQSRQSQPQGRTWGLLGRE</sequence>
<reference evidence="3 4" key="1">
    <citation type="journal article" date="2011" name="J. Gen. Appl. Microbiol.">
        <title>Draft genome sequencing of the enigmatic yeast Saitoella complicata.</title>
        <authorList>
            <person name="Nishida H."/>
            <person name="Hamamoto M."/>
            <person name="Sugiyama J."/>
        </authorList>
    </citation>
    <scope>NUCLEOTIDE SEQUENCE [LARGE SCALE GENOMIC DNA]</scope>
    <source>
        <strain evidence="3 4">NRRL Y-17804</strain>
    </source>
</reference>
<comment type="caution">
    <text evidence="3">The sequence shown here is derived from an EMBL/GenBank/DDBJ whole genome shotgun (WGS) entry which is preliminary data.</text>
</comment>
<dbReference type="EMBL" id="BACD03000001">
    <property type="protein sequence ID" value="GAO45966.1"/>
    <property type="molecule type" value="Genomic_DNA"/>
</dbReference>
<dbReference type="Proteomes" id="UP000033140">
    <property type="component" value="Unassembled WGS sequence"/>
</dbReference>
<feature type="transmembrane region" description="Helical" evidence="2">
    <location>
        <begin position="12"/>
        <end position="31"/>
    </location>
</feature>
<evidence type="ECO:0000313" key="4">
    <source>
        <dbReference type="Proteomes" id="UP000033140"/>
    </source>
</evidence>
<keyword evidence="4" id="KW-1185">Reference proteome</keyword>
<accession>A0A0E9N8E2</accession>
<keyword evidence="2" id="KW-1133">Transmembrane helix</keyword>
<dbReference type="AlphaFoldDB" id="A0A0E9N8E2"/>
<reference evidence="3 4" key="2">
    <citation type="journal article" date="2014" name="J. Gen. Appl. Microbiol.">
        <title>The early diverging ascomycetous budding yeast Saitoella complicata has three histone deacetylases belonging to the Clr6, Hos2, and Rpd3 lineages.</title>
        <authorList>
            <person name="Nishida H."/>
            <person name="Matsumoto T."/>
            <person name="Kondo S."/>
            <person name="Hamamoto M."/>
            <person name="Yoshikawa H."/>
        </authorList>
    </citation>
    <scope>NUCLEOTIDE SEQUENCE [LARGE SCALE GENOMIC DNA]</scope>
    <source>
        <strain evidence="3 4">NRRL Y-17804</strain>
    </source>
</reference>
<proteinExistence type="predicted"/>
<name>A0A0E9N8E2_SAICN</name>
<protein>
    <submittedName>
        <fullName evidence="3">Uncharacterized protein</fullName>
    </submittedName>
</protein>
<evidence type="ECO:0000256" key="2">
    <source>
        <dbReference type="SAM" id="Phobius"/>
    </source>
</evidence>
<evidence type="ECO:0000256" key="1">
    <source>
        <dbReference type="SAM" id="MobiDB-lite"/>
    </source>
</evidence>
<feature type="compositionally biased region" description="Low complexity" evidence="1">
    <location>
        <begin position="98"/>
        <end position="111"/>
    </location>
</feature>
<evidence type="ECO:0000313" key="3">
    <source>
        <dbReference type="EMBL" id="GAO45966.1"/>
    </source>
</evidence>
<organism evidence="3 4">
    <name type="scientific">Saitoella complicata (strain BCRC 22490 / CBS 7301 / JCM 7358 / NBRC 10748 / NRRL Y-17804)</name>
    <dbReference type="NCBI Taxonomy" id="698492"/>
    <lineage>
        <taxon>Eukaryota</taxon>
        <taxon>Fungi</taxon>
        <taxon>Dikarya</taxon>
        <taxon>Ascomycota</taxon>
        <taxon>Taphrinomycotina</taxon>
        <taxon>Taphrinomycotina incertae sedis</taxon>
        <taxon>Saitoella</taxon>
    </lineage>
</organism>
<reference evidence="3 4" key="3">
    <citation type="journal article" date="2015" name="Genome Announc.">
        <title>Draft Genome Sequence of the Archiascomycetous Yeast Saitoella complicata.</title>
        <authorList>
            <person name="Yamauchi K."/>
            <person name="Kondo S."/>
            <person name="Hamamoto M."/>
            <person name="Takahashi Y."/>
            <person name="Ogura Y."/>
            <person name="Hayashi T."/>
            <person name="Nishida H."/>
        </authorList>
    </citation>
    <scope>NUCLEOTIDE SEQUENCE [LARGE SCALE GENOMIC DNA]</scope>
    <source>
        <strain evidence="3 4">NRRL Y-17804</strain>
    </source>
</reference>
<gene>
    <name evidence="3" type="ORF">G7K_0211-t1</name>
</gene>
<feature type="region of interest" description="Disordered" evidence="1">
    <location>
        <begin position="98"/>
        <end position="121"/>
    </location>
</feature>
<keyword evidence="2" id="KW-0812">Transmembrane</keyword>